<feature type="non-terminal residue" evidence="1">
    <location>
        <position position="63"/>
    </location>
</feature>
<evidence type="ECO:0000313" key="2">
    <source>
        <dbReference type="Proteomes" id="UP001066276"/>
    </source>
</evidence>
<keyword evidence="2" id="KW-1185">Reference proteome</keyword>
<dbReference type="Proteomes" id="UP001066276">
    <property type="component" value="Chromosome 3_2"/>
</dbReference>
<comment type="caution">
    <text evidence="1">The sequence shown here is derived from an EMBL/GenBank/DDBJ whole genome shotgun (WGS) entry which is preliminary data.</text>
</comment>
<evidence type="ECO:0000313" key="1">
    <source>
        <dbReference type="EMBL" id="KAJ1181540.1"/>
    </source>
</evidence>
<accession>A0AAV7TXM9</accession>
<dbReference type="EMBL" id="JANPWB010000006">
    <property type="protein sequence ID" value="KAJ1181540.1"/>
    <property type="molecule type" value="Genomic_DNA"/>
</dbReference>
<reference evidence="1" key="1">
    <citation type="journal article" date="2022" name="bioRxiv">
        <title>Sequencing and chromosome-scale assembly of the giantPleurodeles waltlgenome.</title>
        <authorList>
            <person name="Brown T."/>
            <person name="Elewa A."/>
            <person name="Iarovenko S."/>
            <person name="Subramanian E."/>
            <person name="Araus A.J."/>
            <person name="Petzold A."/>
            <person name="Susuki M."/>
            <person name="Suzuki K.-i.T."/>
            <person name="Hayashi T."/>
            <person name="Toyoda A."/>
            <person name="Oliveira C."/>
            <person name="Osipova E."/>
            <person name="Leigh N.D."/>
            <person name="Simon A."/>
            <person name="Yun M.H."/>
        </authorList>
    </citation>
    <scope>NUCLEOTIDE SEQUENCE</scope>
    <source>
        <strain evidence="1">20211129_DDA</strain>
        <tissue evidence="1">Liver</tissue>
    </source>
</reference>
<gene>
    <name evidence="1" type="ORF">NDU88_006746</name>
</gene>
<protein>
    <submittedName>
        <fullName evidence="1">Uncharacterized protein</fullName>
    </submittedName>
</protein>
<feature type="non-terminal residue" evidence="1">
    <location>
        <position position="1"/>
    </location>
</feature>
<proteinExistence type="predicted"/>
<organism evidence="1 2">
    <name type="scientific">Pleurodeles waltl</name>
    <name type="common">Iberian ribbed newt</name>
    <dbReference type="NCBI Taxonomy" id="8319"/>
    <lineage>
        <taxon>Eukaryota</taxon>
        <taxon>Metazoa</taxon>
        <taxon>Chordata</taxon>
        <taxon>Craniata</taxon>
        <taxon>Vertebrata</taxon>
        <taxon>Euteleostomi</taxon>
        <taxon>Amphibia</taxon>
        <taxon>Batrachia</taxon>
        <taxon>Caudata</taxon>
        <taxon>Salamandroidea</taxon>
        <taxon>Salamandridae</taxon>
        <taxon>Pleurodelinae</taxon>
        <taxon>Pleurodeles</taxon>
    </lineage>
</organism>
<dbReference type="AlphaFoldDB" id="A0AAV7TXM9"/>
<name>A0AAV7TXM9_PLEWA</name>
<sequence length="63" mass="6694">NWGLHQCKMESEAAAELSMLPLPLSHPGIPPALPTRFRILLAVTGSVAALKLPLLISGLLEIP</sequence>